<proteinExistence type="predicted"/>
<dbReference type="EMBL" id="CP090891">
    <property type="protein sequence ID" value="ULU10259.1"/>
    <property type="molecule type" value="Genomic_DNA"/>
</dbReference>
<gene>
    <name evidence="2" type="ORF">L3Y34_014514</name>
</gene>
<keyword evidence="1" id="KW-0732">Signal</keyword>
<evidence type="ECO:0000256" key="1">
    <source>
        <dbReference type="SAM" id="SignalP"/>
    </source>
</evidence>
<name>A0AAE9IYD9_CAEBR</name>
<organism evidence="2 3">
    <name type="scientific">Caenorhabditis briggsae</name>
    <dbReference type="NCBI Taxonomy" id="6238"/>
    <lineage>
        <taxon>Eukaryota</taxon>
        <taxon>Metazoa</taxon>
        <taxon>Ecdysozoa</taxon>
        <taxon>Nematoda</taxon>
        <taxon>Chromadorea</taxon>
        <taxon>Rhabditida</taxon>
        <taxon>Rhabditina</taxon>
        <taxon>Rhabditomorpha</taxon>
        <taxon>Rhabditoidea</taxon>
        <taxon>Rhabditidae</taxon>
        <taxon>Peloderinae</taxon>
        <taxon>Caenorhabditis</taxon>
    </lineage>
</organism>
<accession>A0AAE9IYD9</accession>
<reference evidence="2 3" key="1">
    <citation type="submission" date="2022-05" db="EMBL/GenBank/DDBJ databases">
        <title>Chromosome-level reference genomes for two strains of Caenorhabditis briggsae: an improved platform for comparative genomics.</title>
        <authorList>
            <person name="Stevens L."/>
            <person name="Andersen E.C."/>
        </authorList>
    </citation>
    <scope>NUCLEOTIDE SEQUENCE [LARGE SCALE GENOMIC DNA]</scope>
    <source>
        <strain evidence="2">QX1410_ONT</strain>
        <tissue evidence="2">Whole-organism</tissue>
    </source>
</reference>
<evidence type="ECO:0008006" key="4">
    <source>
        <dbReference type="Google" id="ProtNLM"/>
    </source>
</evidence>
<evidence type="ECO:0000313" key="3">
    <source>
        <dbReference type="Proteomes" id="UP000827892"/>
    </source>
</evidence>
<dbReference type="Proteomes" id="UP000827892">
    <property type="component" value="Chromosome I"/>
</dbReference>
<dbReference type="AlphaFoldDB" id="A0AAE9IYD9"/>
<sequence>MIVSTYLLHLSYTLLLLMCAFQVNGQQQTGEVSLFPPDMWHHHVQNPYHTYYNGYHHNGGQVLDHRNDRVRASYGHFHTCHGWTCHSDIDDNSNSE</sequence>
<feature type="signal peptide" evidence="1">
    <location>
        <begin position="1"/>
        <end position="25"/>
    </location>
</feature>
<protein>
    <recommendedName>
        <fullName evidence="4">Secreted protein</fullName>
    </recommendedName>
</protein>
<feature type="chain" id="PRO_5042161569" description="Secreted protein" evidence="1">
    <location>
        <begin position="26"/>
        <end position="96"/>
    </location>
</feature>
<evidence type="ECO:0000313" key="2">
    <source>
        <dbReference type="EMBL" id="ULU10259.1"/>
    </source>
</evidence>